<feature type="transmembrane region" description="Helical" evidence="1">
    <location>
        <begin position="496"/>
        <end position="522"/>
    </location>
</feature>
<feature type="transmembrane region" description="Helical" evidence="1">
    <location>
        <begin position="561"/>
        <end position="582"/>
    </location>
</feature>
<evidence type="ECO:0000313" key="4">
    <source>
        <dbReference type="Proteomes" id="UP000199017"/>
    </source>
</evidence>
<feature type="transmembrane region" description="Helical" evidence="1">
    <location>
        <begin position="594"/>
        <end position="612"/>
    </location>
</feature>
<evidence type="ECO:0000259" key="2">
    <source>
        <dbReference type="Pfam" id="PF06808"/>
    </source>
</evidence>
<dbReference type="NCBIfam" id="TIGR02123">
    <property type="entry name" value="TRAP_fused"/>
    <property type="match status" value="1"/>
</dbReference>
<feature type="transmembrane region" description="Helical" evidence="1">
    <location>
        <begin position="81"/>
        <end position="101"/>
    </location>
</feature>
<dbReference type="Pfam" id="PF06808">
    <property type="entry name" value="DctM"/>
    <property type="match status" value="1"/>
</dbReference>
<keyword evidence="1" id="KW-1133">Transmembrane helix</keyword>
<dbReference type="AlphaFoldDB" id="A0A1G8QV26"/>
<dbReference type="STRING" id="930129.SAMN05216352_12226"/>
<dbReference type="InterPro" id="IPR010656">
    <property type="entry name" value="DctM"/>
</dbReference>
<dbReference type="Proteomes" id="UP000199017">
    <property type="component" value="Unassembled WGS sequence"/>
</dbReference>
<dbReference type="EMBL" id="FNDU01000022">
    <property type="protein sequence ID" value="SDJ08556.1"/>
    <property type="molecule type" value="Genomic_DNA"/>
</dbReference>
<dbReference type="InterPro" id="IPR011853">
    <property type="entry name" value="TRAP_DctM-Dct_fused"/>
</dbReference>
<name>A0A1G8QV26_9BACI</name>
<proteinExistence type="predicted"/>
<dbReference type="PANTHER" id="PTHR43849:SF2">
    <property type="entry name" value="BLL3936 PROTEIN"/>
    <property type="match status" value="1"/>
</dbReference>
<feature type="transmembrane region" description="Helical" evidence="1">
    <location>
        <begin position="618"/>
        <end position="637"/>
    </location>
</feature>
<sequence length="655" mass="71239">MSENVSVSRFRKLNGSVLYLWQSLLILIPVSGILFIFSVYRYFNLSLYSEQYAGLILGLILAAIFIGTPATKKAQRDRVPWYDWVLSVIGFIAGLYIALYYPDVLLAFTNITTERLVLGTMAVLLILEALRRIQGWTFVIVVLCFLMYAFVAPFMPGPFEGRAVSFNQLVNYLYLDTNSILELLSLAATMGLAFVMFGQVLINFKGGEIFNNIALTLFGRYRGGPAKASVIGSSMVGSITGGPVANVMLTGNMSIPLMVRNGYTRVQAGAIESVASTGGTILPPLMGIVAFIIAERLGVPYREVAVAAIVPALLYYICVYIRVDLIAAEKNLGSMIKAELPAKKDVLLKSMLIVPIFIFLVYLLFIEGRSPEVAGISSAVFALAFLLIQKETRRNIMKRIQRVLLDTGEVILEVGIVLAAAGLVVGIIGVTGLGFNLVSALAQLGQYGLFPLLLGSAVVSVILGMGLPAIAAYSIVAVLVAPTLVELGAVPMAAHLFVFFFAIVSNFTPPIAFASIAAASIAKDNPHKISFESMKFGFMAYLIPFLFVYNPVLLLSTNVDYSYFTIATSIITTLIGCYLLSISVTGYLFKPLSFIHRVIFVISVVLLFFPVQQNAGGLLNWAGLTIGAALFIQQLVVKKRNNIIKYNENQQRVSS</sequence>
<feature type="transmembrane region" description="Helical" evidence="1">
    <location>
        <begin position="107"/>
        <end position="127"/>
    </location>
</feature>
<feature type="transmembrane region" description="Helical" evidence="1">
    <location>
        <begin position="305"/>
        <end position="325"/>
    </location>
</feature>
<accession>A0A1G8QV26</accession>
<dbReference type="RefSeq" id="WP_091588016.1">
    <property type="nucleotide sequence ID" value="NZ_FNDU01000022.1"/>
</dbReference>
<keyword evidence="1" id="KW-0472">Membrane</keyword>
<feature type="transmembrane region" description="Helical" evidence="1">
    <location>
        <begin position="346"/>
        <end position="366"/>
    </location>
</feature>
<feature type="transmembrane region" description="Helical" evidence="1">
    <location>
        <begin position="139"/>
        <end position="159"/>
    </location>
</feature>
<keyword evidence="4" id="KW-1185">Reference proteome</keyword>
<feature type="transmembrane region" description="Helical" evidence="1">
    <location>
        <begin position="270"/>
        <end position="293"/>
    </location>
</feature>
<organism evidence="3 4">
    <name type="scientific">Alteribacillus bidgolensis</name>
    <dbReference type="NCBI Taxonomy" id="930129"/>
    <lineage>
        <taxon>Bacteria</taxon>
        <taxon>Bacillati</taxon>
        <taxon>Bacillota</taxon>
        <taxon>Bacilli</taxon>
        <taxon>Bacillales</taxon>
        <taxon>Bacillaceae</taxon>
        <taxon>Alteribacillus</taxon>
    </lineage>
</organism>
<evidence type="ECO:0000256" key="1">
    <source>
        <dbReference type="SAM" id="Phobius"/>
    </source>
</evidence>
<feature type="transmembrane region" description="Helical" evidence="1">
    <location>
        <begin position="410"/>
        <end position="438"/>
    </location>
</feature>
<dbReference type="PANTHER" id="PTHR43849">
    <property type="entry name" value="BLL3936 PROTEIN"/>
    <property type="match status" value="1"/>
</dbReference>
<dbReference type="OrthoDB" id="9759894at2"/>
<gene>
    <name evidence="3" type="ORF">SAMN05216352_12226</name>
</gene>
<protein>
    <submittedName>
        <fullName evidence="3">TRAP transporter, 4TM/12TM fusion protein</fullName>
    </submittedName>
</protein>
<feature type="transmembrane region" description="Helical" evidence="1">
    <location>
        <begin position="18"/>
        <end position="40"/>
    </location>
</feature>
<feature type="transmembrane region" description="Helical" evidence="1">
    <location>
        <begin position="52"/>
        <end position="69"/>
    </location>
</feature>
<feature type="transmembrane region" description="Helical" evidence="1">
    <location>
        <begin position="470"/>
        <end position="490"/>
    </location>
</feature>
<feature type="transmembrane region" description="Helical" evidence="1">
    <location>
        <begin position="372"/>
        <end position="389"/>
    </location>
</feature>
<feature type="domain" description="TRAP C4-dicarboxylate transport system permease DctM subunit" evidence="2">
    <location>
        <begin position="122"/>
        <end position="557"/>
    </location>
</feature>
<reference evidence="3 4" key="1">
    <citation type="submission" date="2016-10" db="EMBL/GenBank/DDBJ databases">
        <authorList>
            <person name="de Groot N.N."/>
        </authorList>
    </citation>
    <scope>NUCLEOTIDE SEQUENCE [LARGE SCALE GENOMIC DNA]</scope>
    <source>
        <strain evidence="4">P4B,CCM 7963,CECT 7998,DSM 25260,IBRC-M 10614,KCTC 13821</strain>
    </source>
</reference>
<keyword evidence="1" id="KW-0812">Transmembrane</keyword>
<feature type="transmembrane region" description="Helical" evidence="1">
    <location>
        <begin position="534"/>
        <end position="555"/>
    </location>
</feature>
<evidence type="ECO:0000313" key="3">
    <source>
        <dbReference type="EMBL" id="SDJ08556.1"/>
    </source>
</evidence>
<feature type="transmembrane region" description="Helical" evidence="1">
    <location>
        <begin position="179"/>
        <end position="202"/>
    </location>
</feature>